<gene>
    <name evidence="2" type="ORF">FLX08_17990</name>
</gene>
<dbReference type="Gene3D" id="3.90.1200.10">
    <property type="match status" value="1"/>
</dbReference>
<dbReference type="EMBL" id="VIRM01000020">
    <property type="protein sequence ID" value="TQS19984.1"/>
    <property type="molecule type" value="Genomic_DNA"/>
</dbReference>
<dbReference type="Gene3D" id="3.30.200.20">
    <property type="entry name" value="Phosphorylase Kinase, domain 1"/>
    <property type="match status" value="1"/>
</dbReference>
<dbReference type="Proteomes" id="UP000316541">
    <property type="component" value="Unassembled WGS sequence"/>
</dbReference>
<dbReference type="GO" id="GO:0016740">
    <property type="term" value="F:transferase activity"/>
    <property type="evidence" value="ECO:0007669"/>
    <property type="project" value="UniProtKB-KW"/>
</dbReference>
<evidence type="ECO:0000259" key="1">
    <source>
        <dbReference type="Pfam" id="PF01636"/>
    </source>
</evidence>
<dbReference type="SUPFAM" id="SSF56112">
    <property type="entry name" value="Protein kinase-like (PK-like)"/>
    <property type="match status" value="1"/>
</dbReference>
<dbReference type="PANTHER" id="PTHR21310">
    <property type="entry name" value="AMINOGLYCOSIDE PHOSPHOTRANSFERASE-RELATED-RELATED"/>
    <property type="match status" value="1"/>
</dbReference>
<dbReference type="Pfam" id="PF01636">
    <property type="entry name" value="APH"/>
    <property type="match status" value="1"/>
</dbReference>
<comment type="caution">
    <text evidence="2">The sequence shown here is derived from an EMBL/GenBank/DDBJ whole genome shotgun (WGS) entry which is preliminary data.</text>
</comment>
<dbReference type="InterPro" id="IPR051678">
    <property type="entry name" value="AGP_Transferase"/>
</dbReference>
<proteinExistence type="predicted"/>
<organism evidence="2 3">
    <name type="scientific">Microbispora hainanensis</name>
    <dbReference type="NCBI Taxonomy" id="568844"/>
    <lineage>
        <taxon>Bacteria</taxon>
        <taxon>Bacillati</taxon>
        <taxon>Actinomycetota</taxon>
        <taxon>Actinomycetes</taxon>
        <taxon>Streptosporangiales</taxon>
        <taxon>Streptosporangiaceae</taxon>
        <taxon>Microbispora</taxon>
    </lineage>
</organism>
<dbReference type="RefSeq" id="WP_142620077.1">
    <property type="nucleotide sequence ID" value="NZ_VIRM01000020.1"/>
</dbReference>
<protein>
    <submittedName>
        <fullName evidence="2">Aminoglycoside phosphotransferase family protein</fullName>
    </submittedName>
</protein>
<dbReference type="InterPro" id="IPR002575">
    <property type="entry name" value="Aminoglycoside_PTrfase"/>
</dbReference>
<dbReference type="AlphaFoldDB" id="A0A544YT83"/>
<dbReference type="CDD" id="cd05155">
    <property type="entry name" value="APH_ChoK_like_1"/>
    <property type="match status" value="1"/>
</dbReference>
<name>A0A544YT83_9ACTN</name>
<feature type="domain" description="Aminoglycoside phosphotransferase" evidence="1">
    <location>
        <begin position="34"/>
        <end position="257"/>
    </location>
</feature>
<evidence type="ECO:0000313" key="3">
    <source>
        <dbReference type="Proteomes" id="UP000316541"/>
    </source>
</evidence>
<reference evidence="2 3" key="1">
    <citation type="submission" date="2019-07" db="EMBL/GenBank/DDBJ databases">
        <title>Microbispora hainanensis DSM 45428.</title>
        <authorList>
            <person name="Thawai C."/>
        </authorList>
    </citation>
    <scope>NUCLEOTIDE SEQUENCE [LARGE SCALE GENOMIC DNA]</scope>
    <source>
        <strain evidence="2 3">DSM 45428</strain>
    </source>
</reference>
<dbReference type="PANTHER" id="PTHR21310:SF42">
    <property type="entry name" value="BIFUNCTIONAL AAC_APH"/>
    <property type="match status" value="1"/>
</dbReference>
<keyword evidence="2" id="KW-0808">Transferase</keyword>
<sequence length="298" mass="32424">MHADQLTVSPQTVRALVDEQFPQWRGLPVTGVASHGTVNAIFRVGDRLTARFPLQPRPVDVTRRWLESEAEAARELAAATRFPTPEPVALGEPGAGYPLPWSVQTWLPGTVATDEDPGESIAFAHDLADLITDLRAAGTRGRTFSGTGRGGDLTAHDAWMETCFERSEGLLDVPRLRRMWDAFRSLPREAADVMNHSDLIPGNVLVSAGRLAGILDGGGFGPADPALDLVSAWHLLEAAPRQVLRLGLGCDDLEWERGKAWAFAQAMGLVWYYLETNPAMSRMGRRTLDRILADGGPA</sequence>
<evidence type="ECO:0000313" key="2">
    <source>
        <dbReference type="EMBL" id="TQS19984.1"/>
    </source>
</evidence>
<accession>A0A544YT83</accession>
<dbReference type="InterPro" id="IPR011009">
    <property type="entry name" value="Kinase-like_dom_sf"/>
</dbReference>